<feature type="transmembrane region" description="Helical" evidence="1">
    <location>
        <begin position="229"/>
        <end position="249"/>
    </location>
</feature>
<keyword evidence="1" id="KW-0812">Transmembrane</keyword>
<dbReference type="AlphaFoldDB" id="A0A5C6U9R1"/>
<dbReference type="RefSeq" id="WP_147123543.1">
    <property type="nucleotide sequence ID" value="NZ_VOPY01000003.1"/>
</dbReference>
<protein>
    <submittedName>
        <fullName evidence="2">DUF4350 domain-containing protein</fullName>
    </submittedName>
</protein>
<dbReference type="OrthoDB" id="7198805at2"/>
<reference evidence="2 3" key="1">
    <citation type="submission" date="2019-08" db="EMBL/GenBank/DDBJ databases">
        <title>Sphingorhabdus soil sp. nov., isolated from arctic soil.</title>
        <authorList>
            <person name="Liu Y."/>
        </authorList>
    </citation>
    <scope>NUCLEOTIDE SEQUENCE [LARGE SCALE GENOMIC DNA]</scope>
    <source>
        <strain evidence="2 3">D-2Q-5-6</strain>
    </source>
</reference>
<keyword evidence="1" id="KW-0472">Membrane</keyword>
<evidence type="ECO:0000256" key="1">
    <source>
        <dbReference type="SAM" id="Phobius"/>
    </source>
</evidence>
<dbReference type="EMBL" id="VOPY01000003">
    <property type="protein sequence ID" value="TXC68308.1"/>
    <property type="molecule type" value="Genomic_DNA"/>
</dbReference>
<evidence type="ECO:0000313" key="2">
    <source>
        <dbReference type="EMBL" id="TXC68308.1"/>
    </source>
</evidence>
<accession>A0A5C6U9R1</accession>
<feature type="transmembrane region" description="Helical" evidence="1">
    <location>
        <begin position="12"/>
        <end position="33"/>
    </location>
</feature>
<comment type="caution">
    <text evidence="2">The sequence shown here is derived from an EMBL/GenBank/DDBJ whole genome shotgun (WGS) entry which is preliminary data.</text>
</comment>
<proteinExistence type="predicted"/>
<sequence length="361" mass="38732">MSESQPFSPRAVAWGIAASIIALAGFIVLATYAPDFRSSPPGAATADAKGGNGYAGIVKLLELAGEDVELRSIPATDADLLVVPIDAGFDIDRLAELAELRRFKSTLFILPKWQVARYPNKPGFVYKAGRINRKRLNEFAAALDAPLPTEGNSAAAQRPIATKGQPHWMLVDADMLNNAGLAKRANAVAAVALLRGLKTDPKSKILFDLSLARAPVSRSLGKLMLEPPFLALTLSLVFAALLAFLGGLGRFGEAARPERVLRFGKRALADATARLMRRGGKIGGLGDHYADIVEMRAASRLRAPAGLHGEALLQWLDRRDEEGGQGFSAKLAALRATTNEPSMLAASDDLYRWIKGKTREN</sequence>
<gene>
    <name evidence="2" type="ORF">FSZ31_11565</name>
</gene>
<evidence type="ECO:0000313" key="3">
    <source>
        <dbReference type="Proteomes" id="UP000321129"/>
    </source>
</evidence>
<keyword evidence="1" id="KW-1133">Transmembrane helix</keyword>
<name>A0A5C6U9R1_9SPHN</name>
<dbReference type="Proteomes" id="UP000321129">
    <property type="component" value="Unassembled WGS sequence"/>
</dbReference>
<organism evidence="2 3">
    <name type="scientific">Flavisphingopyxis soli</name>
    <dbReference type="NCBI Taxonomy" id="2601267"/>
    <lineage>
        <taxon>Bacteria</taxon>
        <taxon>Pseudomonadati</taxon>
        <taxon>Pseudomonadota</taxon>
        <taxon>Alphaproteobacteria</taxon>
        <taxon>Sphingomonadales</taxon>
        <taxon>Sphingopyxidaceae</taxon>
        <taxon>Flavisphingopyxis</taxon>
    </lineage>
</organism>
<keyword evidence="3" id="KW-1185">Reference proteome</keyword>